<evidence type="ECO:0000313" key="2">
    <source>
        <dbReference type="EMBL" id="HAE93328.1"/>
    </source>
</evidence>
<dbReference type="RefSeq" id="WP_348763895.1">
    <property type="nucleotide sequence ID" value="NZ_CAXEMP010000353.1"/>
</dbReference>
<feature type="transmembrane region" description="Helical" evidence="1">
    <location>
        <begin position="142"/>
        <end position="166"/>
    </location>
</feature>
<sequence>MSFQNALRQAAENERLKHAEAFKEHYVEYHSSLFSSTAAYDNTVILGGFLAFFALWAGAADDIPRFARLVTVALMGVSLMLYMAVTIGQMLHRQFHLEWRRGELFEKYGTDAVRFNEEWVALDKVWQMQSGKVMRPAAMSSFISIAFGFAAGLVLSYNALGVAFGWPVLVGW</sequence>
<protein>
    <submittedName>
        <fullName evidence="2">Uncharacterized protein</fullName>
    </submittedName>
</protein>
<accession>A0A3B9KXD8</accession>
<keyword evidence="1" id="KW-0812">Transmembrane</keyword>
<keyword evidence="1" id="KW-0472">Membrane</keyword>
<gene>
    <name evidence="2" type="ORF">DCG65_02120</name>
</gene>
<dbReference type="AlphaFoldDB" id="A0A3B9KXD8"/>
<keyword evidence="1" id="KW-1133">Transmembrane helix</keyword>
<comment type="caution">
    <text evidence="2">The sequence shown here is derived from an EMBL/GenBank/DDBJ whole genome shotgun (WGS) entry which is preliminary data.</text>
</comment>
<feature type="transmembrane region" description="Helical" evidence="1">
    <location>
        <begin position="39"/>
        <end position="60"/>
    </location>
</feature>
<dbReference type="EMBL" id="DMBR01000064">
    <property type="protein sequence ID" value="HAE93328.1"/>
    <property type="molecule type" value="Genomic_DNA"/>
</dbReference>
<proteinExistence type="predicted"/>
<evidence type="ECO:0000256" key="1">
    <source>
        <dbReference type="SAM" id="Phobius"/>
    </source>
</evidence>
<dbReference type="Proteomes" id="UP000259173">
    <property type="component" value="Unassembled WGS sequence"/>
</dbReference>
<organism evidence="2 3">
    <name type="scientific">Hyphomonas atlantica</name>
    <dbReference type="NCBI Taxonomy" id="1280948"/>
    <lineage>
        <taxon>Bacteria</taxon>
        <taxon>Pseudomonadati</taxon>
        <taxon>Pseudomonadota</taxon>
        <taxon>Alphaproteobacteria</taxon>
        <taxon>Hyphomonadales</taxon>
        <taxon>Hyphomonadaceae</taxon>
        <taxon>Hyphomonas</taxon>
    </lineage>
</organism>
<name>A0A3B9KXD8_9PROT</name>
<evidence type="ECO:0000313" key="3">
    <source>
        <dbReference type="Proteomes" id="UP000259173"/>
    </source>
</evidence>
<feature type="transmembrane region" description="Helical" evidence="1">
    <location>
        <begin position="66"/>
        <end position="91"/>
    </location>
</feature>
<reference evidence="2 3" key="1">
    <citation type="journal article" date="2018" name="Nat. Biotechnol.">
        <title>A standardized bacterial taxonomy based on genome phylogeny substantially revises the tree of life.</title>
        <authorList>
            <person name="Parks D.H."/>
            <person name="Chuvochina M."/>
            <person name="Waite D.W."/>
            <person name="Rinke C."/>
            <person name="Skarshewski A."/>
            <person name="Chaumeil P.A."/>
            <person name="Hugenholtz P."/>
        </authorList>
    </citation>
    <scope>NUCLEOTIDE SEQUENCE [LARGE SCALE GENOMIC DNA]</scope>
    <source>
        <strain evidence="2">UBA8557</strain>
    </source>
</reference>